<name>A0ABU0RT87_9ACTN</name>
<evidence type="ECO:0000256" key="1">
    <source>
        <dbReference type="SAM" id="SignalP"/>
    </source>
</evidence>
<proteinExistence type="predicted"/>
<reference evidence="2 3" key="1">
    <citation type="submission" date="2023-07" db="EMBL/GenBank/DDBJ databases">
        <title>Comparative genomics of wheat-associated soil bacteria to identify genetic determinants of phenazine resistance.</title>
        <authorList>
            <person name="Mouncey N."/>
        </authorList>
    </citation>
    <scope>NUCLEOTIDE SEQUENCE [LARGE SCALE GENOMIC DNA]</scope>
    <source>
        <strain evidence="2 3">W2I16</strain>
    </source>
</reference>
<sequence length="213" mass="23121">MRVRRSMTVAATRAAACPSRRRWRRTAVAAAAVCAALGGVLGTATSAAAEVSGGTGEIRNASTGRHIGTYGNYGQVLAAFTDANWPYSSDRSWTFTPREHGRYYSIQSTTKGTCWTRSPRPAAGGDWDRYGPWVVTLSPCSPNATNQQFQLWSAPVWAPRGTVSLHPRDDISTVLRQTSTPLGDGGTWNALSLENPQHTNDELWTVPVTPNVW</sequence>
<feature type="signal peptide" evidence="1">
    <location>
        <begin position="1"/>
        <end position="49"/>
    </location>
</feature>
<dbReference type="RefSeq" id="WP_307628811.1">
    <property type="nucleotide sequence ID" value="NZ_JAUSZS010000006.1"/>
</dbReference>
<dbReference type="Proteomes" id="UP001223072">
    <property type="component" value="Unassembled WGS sequence"/>
</dbReference>
<keyword evidence="1" id="KW-0732">Signal</keyword>
<evidence type="ECO:0000313" key="3">
    <source>
        <dbReference type="Proteomes" id="UP001223072"/>
    </source>
</evidence>
<accession>A0ABU0RT87</accession>
<keyword evidence="3" id="KW-1185">Reference proteome</keyword>
<evidence type="ECO:0000313" key="2">
    <source>
        <dbReference type="EMBL" id="MDQ0935215.1"/>
    </source>
</evidence>
<dbReference type="EMBL" id="JAUSZS010000006">
    <property type="protein sequence ID" value="MDQ0935215.1"/>
    <property type="molecule type" value="Genomic_DNA"/>
</dbReference>
<protein>
    <recommendedName>
        <fullName evidence="4">Ricin B lectin domain-containing protein</fullName>
    </recommendedName>
</protein>
<evidence type="ECO:0008006" key="4">
    <source>
        <dbReference type="Google" id="ProtNLM"/>
    </source>
</evidence>
<dbReference type="SUPFAM" id="SSF50370">
    <property type="entry name" value="Ricin B-like lectins"/>
    <property type="match status" value="1"/>
</dbReference>
<dbReference type="PROSITE" id="PS50231">
    <property type="entry name" value="RICIN_B_LECTIN"/>
    <property type="match status" value="1"/>
</dbReference>
<organism evidence="2 3">
    <name type="scientific">Streptomyces turgidiscabies</name>
    <dbReference type="NCBI Taxonomy" id="85558"/>
    <lineage>
        <taxon>Bacteria</taxon>
        <taxon>Bacillati</taxon>
        <taxon>Actinomycetota</taxon>
        <taxon>Actinomycetes</taxon>
        <taxon>Kitasatosporales</taxon>
        <taxon>Streptomycetaceae</taxon>
        <taxon>Streptomyces</taxon>
    </lineage>
</organism>
<feature type="chain" id="PRO_5046706615" description="Ricin B lectin domain-containing protein" evidence="1">
    <location>
        <begin position="50"/>
        <end position="213"/>
    </location>
</feature>
<comment type="caution">
    <text evidence="2">The sequence shown here is derived from an EMBL/GenBank/DDBJ whole genome shotgun (WGS) entry which is preliminary data.</text>
</comment>
<dbReference type="Gene3D" id="2.80.10.50">
    <property type="match status" value="1"/>
</dbReference>
<gene>
    <name evidence="2" type="ORF">QFZ49_005186</name>
</gene>
<dbReference type="InterPro" id="IPR035992">
    <property type="entry name" value="Ricin_B-like_lectins"/>
</dbReference>